<dbReference type="GO" id="GO:0044874">
    <property type="term" value="P:lipoprotein localization to outer membrane"/>
    <property type="evidence" value="ECO:0007669"/>
    <property type="project" value="TreeGrafter"/>
</dbReference>
<feature type="transmembrane region" description="Helical" evidence="7">
    <location>
        <begin position="280"/>
        <end position="300"/>
    </location>
</feature>
<gene>
    <name evidence="9" type="ORF">J40TS1_27620</name>
</gene>
<name>A0A920CY84_9BACL</name>
<keyword evidence="3" id="KW-1003">Cell membrane</keyword>
<organism evidence="9 10">
    <name type="scientific">Paenibacillus montaniterrae</name>
    <dbReference type="NCBI Taxonomy" id="429341"/>
    <lineage>
        <taxon>Bacteria</taxon>
        <taxon>Bacillati</taxon>
        <taxon>Bacillota</taxon>
        <taxon>Bacilli</taxon>
        <taxon>Bacillales</taxon>
        <taxon>Paenibacillaceae</taxon>
        <taxon>Paenibacillus</taxon>
    </lineage>
</organism>
<dbReference type="PANTHER" id="PTHR30489:SF0">
    <property type="entry name" value="LIPOPROTEIN-RELEASING SYSTEM TRANSMEMBRANE PROTEIN LOLE"/>
    <property type="match status" value="1"/>
</dbReference>
<evidence type="ECO:0000313" key="9">
    <source>
        <dbReference type="EMBL" id="GIP17120.1"/>
    </source>
</evidence>
<feature type="domain" description="ABC3 transporter permease C-terminal" evidence="8">
    <location>
        <begin position="514"/>
        <end position="621"/>
    </location>
</feature>
<feature type="transmembrane region" description="Helical" evidence="7">
    <location>
        <begin position="601"/>
        <end position="622"/>
    </location>
</feature>
<dbReference type="AlphaFoldDB" id="A0A920CY84"/>
<feature type="transmembrane region" description="Helical" evidence="7">
    <location>
        <begin position="20"/>
        <end position="41"/>
    </location>
</feature>
<dbReference type="InterPro" id="IPR051447">
    <property type="entry name" value="Lipoprotein-release_system"/>
</dbReference>
<dbReference type="EMBL" id="BOSE01000004">
    <property type="protein sequence ID" value="GIP17120.1"/>
    <property type="molecule type" value="Genomic_DNA"/>
</dbReference>
<evidence type="ECO:0000256" key="1">
    <source>
        <dbReference type="ARBA" id="ARBA00004651"/>
    </source>
</evidence>
<feature type="domain" description="ABC3 transporter permease C-terminal" evidence="8">
    <location>
        <begin position="60"/>
        <end position="177"/>
    </location>
</feature>
<dbReference type="Pfam" id="PF02687">
    <property type="entry name" value="FtsX"/>
    <property type="match status" value="2"/>
</dbReference>
<dbReference type="GO" id="GO:0098797">
    <property type="term" value="C:plasma membrane protein complex"/>
    <property type="evidence" value="ECO:0007669"/>
    <property type="project" value="TreeGrafter"/>
</dbReference>
<evidence type="ECO:0000256" key="4">
    <source>
        <dbReference type="ARBA" id="ARBA00022692"/>
    </source>
</evidence>
<keyword evidence="5 7" id="KW-1133">Transmembrane helix</keyword>
<evidence type="ECO:0000313" key="10">
    <source>
        <dbReference type="Proteomes" id="UP000683139"/>
    </source>
</evidence>
<feature type="transmembrane region" description="Helical" evidence="7">
    <location>
        <begin position="226"/>
        <end position="250"/>
    </location>
</feature>
<reference evidence="9" key="1">
    <citation type="submission" date="2021-03" db="EMBL/GenBank/DDBJ databases">
        <title>Antimicrobial resistance genes in bacteria isolated from Japanese honey, and their potential for conferring macrolide and lincosamide resistance in the American foulbrood pathogen Paenibacillus larvae.</title>
        <authorList>
            <person name="Okamoto M."/>
            <person name="Kumagai M."/>
            <person name="Kanamori H."/>
            <person name="Takamatsu D."/>
        </authorList>
    </citation>
    <scope>NUCLEOTIDE SEQUENCE</scope>
    <source>
        <strain evidence="9">J40TS1</strain>
    </source>
</reference>
<evidence type="ECO:0000259" key="8">
    <source>
        <dbReference type="Pfam" id="PF02687"/>
    </source>
</evidence>
<dbReference type="PANTHER" id="PTHR30489">
    <property type="entry name" value="LIPOPROTEIN-RELEASING SYSTEM TRANSMEMBRANE PROTEIN LOLE"/>
    <property type="match status" value="1"/>
</dbReference>
<sequence length="638" mass="71465">MITTIKDVAFKLFKSNKYMVLSSILCIALAVSLIVTMFGVAAQTDEATKRDLLALNGFIIVLSILVVIVVSMVIIANFEMYIYRNNHQFAVMRALGASSEQLFYIVWRQSAILNVTGGTVGFIVSWLSFHFFQPYLATLLGSDLATSSFHHLQAIVITLLCMLAIQLFMVAPAYRCSNVLPLKFMQHNERLNFSFGKGRKIAGRILVALSLLLAFIGGYINPAAGTVLAAALFLITGLYMLFPIYFTSLLTRLLPKLKHLFGTVPYLSVKHMLPQVKRNTFIMLITSTLMIITVFGTTLLHSVNLNGERYIRSQFVTDIILTSKLGWDTKLDQAELTERIDSTLGEQTAVAVSTLSHMEMMTETGSYSFDAAFVQLNRLENLDLLPADTAYSSDGVVLSEHAAERLGVSRGEQLLLGVFSEEYQQTIPVMEVTVQGIVEQMPTYGDAYLDWSIMKMTQPDAKFSKAFIQAKPDEAALYKLETLKSYYPELVISTLQEELVRNKDMFLQRWTIFIVILVAMLLSIMLAVYQTLFNNIRAKRKEIAVLRAISLKKRGVVGFIVTQVTTYLISGIIFGIILGVLLTFVLSLIDPETTLHFHYTFIYTIPVLLLVGAYIIFIPFAARLGSKKLLLELNHDNK</sequence>
<comment type="subcellular location">
    <subcellularLocation>
        <location evidence="1">Cell membrane</location>
        <topology evidence="1">Multi-pass membrane protein</topology>
    </subcellularLocation>
</comment>
<keyword evidence="6 7" id="KW-0472">Membrane</keyword>
<comment type="caution">
    <text evidence="9">The sequence shown here is derived from an EMBL/GenBank/DDBJ whole genome shotgun (WGS) entry which is preliminary data.</text>
</comment>
<evidence type="ECO:0000256" key="3">
    <source>
        <dbReference type="ARBA" id="ARBA00022475"/>
    </source>
</evidence>
<keyword evidence="4 7" id="KW-0812">Transmembrane</keyword>
<feature type="transmembrane region" description="Helical" evidence="7">
    <location>
        <begin position="556"/>
        <end position="589"/>
    </location>
</feature>
<keyword evidence="10" id="KW-1185">Reference proteome</keyword>
<comment type="similarity">
    <text evidence="2">Belongs to the ABC-4 integral membrane protein family. LolC/E subfamily.</text>
</comment>
<protein>
    <recommendedName>
        <fullName evidence="8">ABC3 transporter permease C-terminal domain-containing protein</fullName>
    </recommendedName>
</protein>
<feature type="transmembrane region" description="Helical" evidence="7">
    <location>
        <begin position="152"/>
        <end position="174"/>
    </location>
</feature>
<feature type="transmembrane region" description="Helical" evidence="7">
    <location>
        <begin position="53"/>
        <end position="78"/>
    </location>
</feature>
<feature type="transmembrane region" description="Helical" evidence="7">
    <location>
        <begin position="510"/>
        <end position="532"/>
    </location>
</feature>
<accession>A0A920CY84</accession>
<evidence type="ECO:0000256" key="6">
    <source>
        <dbReference type="ARBA" id="ARBA00023136"/>
    </source>
</evidence>
<evidence type="ECO:0000256" key="2">
    <source>
        <dbReference type="ARBA" id="ARBA00005236"/>
    </source>
</evidence>
<dbReference type="InterPro" id="IPR003838">
    <property type="entry name" value="ABC3_permease_C"/>
</dbReference>
<feature type="transmembrane region" description="Helical" evidence="7">
    <location>
        <begin position="201"/>
        <end position="220"/>
    </location>
</feature>
<evidence type="ECO:0000256" key="7">
    <source>
        <dbReference type="SAM" id="Phobius"/>
    </source>
</evidence>
<evidence type="ECO:0000256" key="5">
    <source>
        <dbReference type="ARBA" id="ARBA00022989"/>
    </source>
</evidence>
<feature type="transmembrane region" description="Helical" evidence="7">
    <location>
        <begin position="111"/>
        <end position="132"/>
    </location>
</feature>
<dbReference type="RefSeq" id="WP_213516037.1">
    <property type="nucleotide sequence ID" value="NZ_BOSE01000004.1"/>
</dbReference>
<proteinExistence type="inferred from homology"/>
<dbReference type="Proteomes" id="UP000683139">
    <property type="component" value="Unassembled WGS sequence"/>
</dbReference>